<evidence type="ECO:0000313" key="1">
    <source>
        <dbReference type="EMBL" id="GFA56906.1"/>
    </source>
</evidence>
<organism evidence="1">
    <name type="scientific">Tanacetum cinerariifolium</name>
    <name type="common">Dalmatian daisy</name>
    <name type="synonym">Chrysanthemum cinerariifolium</name>
    <dbReference type="NCBI Taxonomy" id="118510"/>
    <lineage>
        <taxon>Eukaryota</taxon>
        <taxon>Viridiplantae</taxon>
        <taxon>Streptophyta</taxon>
        <taxon>Embryophyta</taxon>
        <taxon>Tracheophyta</taxon>
        <taxon>Spermatophyta</taxon>
        <taxon>Magnoliopsida</taxon>
        <taxon>eudicotyledons</taxon>
        <taxon>Gunneridae</taxon>
        <taxon>Pentapetalae</taxon>
        <taxon>asterids</taxon>
        <taxon>campanulids</taxon>
        <taxon>Asterales</taxon>
        <taxon>Asteraceae</taxon>
        <taxon>Asteroideae</taxon>
        <taxon>Anthemideae</taxon>
        <taxon>Anthemidinae</taxon>
        <taxon>Tanacetum</taxon>
    </lineage>
</organism>
<reference evidence="1" key="1">
    <citation type="journal article" date="2019" name="Sci. Rep.">
        <title>Draft genome of Tanacetum cinerariifolium, the natural source of mosquito coil.</title>
        <authorList>
            <person name="Yamashiro T."/>
            <person name="Shiraishi A."/>
            <person name="Satake H."/>
            <person name="Nakayama K."/>
        </authorList>
    </citation>
    <scope>NUCLEOTIDE SEQUENCE</scope>
</reference>
<accession>A0A699JTS9</accession>
<dbReference type="EMBL" id="BKCJ010447253">
    <property type="protein sequence ID" value="GFA56906.1"/>
    <property type="molecule type" value="Genomic_DNA"/>
</dbReference>
<protein>
    <submittedName>
        <fullName evidence="1">Uncharacterized protein</fullName>
    </submittedName>
</protein>
<dbReference type="AlphaFoldDB" id="A0A699JTS9"/>
<proteinExistence type="predicted"/>
<gene>
    <name evidence="1" type="ORF">Tci_628878</name>
</gene>
<comment type="caution">
    <text evidence="1">The sequence shown here is derived from an EMBL/GenBank/DDBJ whole genome shotgun (WGS) entry which is preliminary data.</text>
</comment>
<name>A0A699JTS9_TANCI</name>
<sequence length="125" mass="14314">HLDVVMHIAENRIVHTFELILCDVHCMLEMCLCSVARKVVMGMLFHRIVVMDCDNNTVAFQKIYTVNPLSVLSHNPFLSMLVVYRVKPMISKQYSKESDVKDGNIFDDKEALDLAIRLRALNSGF</sequence>
<feature type="non-terminal residue" evidence="1">
    <location>
        <position position="1"/>
    </location>
</feature>